<keyword evidence="2" id="KW-1185">Reference proteome</keyword>
<dbReference type="SUPFAM" id="SSF53597">
    <property type="entry name" value="Dihydrofolate reductase-like"/>
    <property type="match status" value="1"/>
</dbReference>
<dbReference type="Gene3D" id="3.40.430.10">
    <property type="entry name" value="Dihydrofolate Reductase, subunit A"/>
    <property type="match status" value="1"/>
</dbReference>
<evidence type="ECO:0000313" key="2">
    <source>
        <dbReference type="Proteomes" id="UP001198862"/>
    </source>
</evidence>
<protein>
    <recommendedName>
        <fullName evidence="3">Bacterial bifunctional deaminase-reductase C-terminal domain-containing protein</fullName>
    </recommendedName>
</protein>
<reference evidence="1 2" key="1">
    <citation type="submission" date="2021-11" db="EMBL/GenBank/DDBJ databases">
        <authorList>
            <person name="Lee D.-H."/>
            <person name="Kim S.-B."/>
        </authorList>
    </citation>
    <scope>NUCLEOTIDE SEQUENCE [LARGE SCALE GENOMIC DNA]</scope>
    <source>
        <strain evidence="1 2">KCTC 52223</strain>
    </source>
</reference>
<comment type="caution">
    <text evidence="1">The sequence shown here is derived from an EMBL/GenBank/DDBJ whole genome shotgun (WGS) entry which is preliminary data.</text>
</comment>
<dbReference type="EMBL" id="JAJISD010000004">
    <property type="protein sequence ID" value="MCC8429436.1"/>
    <property type="molecule type" value="Genomic_DNA"/>
</dbReference>
<name>A0ABS8KV19_9HYPH</name>
<evidence type="ECO:0000313" key="1">
    <source>
        <dbReference type="EMBL" id="MCC8429436.1"/>
    </source>
</evidence>
<sequence length="54" mass="5641">MAVGKLDVLEMALRPLVLGDGIPLFPEGTPGLGLRLVKCEPRSGGALHLVYQAA</sequence>
<dbReference type="Proteomes" id="UP001198862">
    <property type="component" value="Unassembled WGS sequence"/>
</dbReference>
<dbReference type="RefSeq" id="WP_230550638.1">
    <property type="nucleotide sequence ID" value="NZ_JAJISD010000004.1"/>
</dbReference>
<accession>A0ABS8KV19</accession>
<dbReference type="InterPro" id="IPR024072">
    <property type="entry name" value="DHFR-like_dom_sf"/>
</dbReference>
<gene>
    <name evidence="1" type="ORF">LJ725_10695</name>
</gene>
<evidence type="ECO:0008006" key="3">
    <source>
        <dbReference type="Google" id="ProtNLM"/>
    </source>
</evidence>
<organism evidence="1 2">
    <name type="scientific">Reyranella aquatilis</name>
    <dbReference type="NCBI Taxonomy" id="2035356"/>
    <lineage>
        <taxon>Bacteria</taxon>
        <taxon>Pseudomonadati</taxon>
        <taxon>Pseudomonadota</taxon>
        <taxon>Alphaproteobacteria</taxon>
        <taxon>Hyphomicrobiales</taxon>
        <taxon>Reyranellaceae</taxon>
        <taxon>Reyranella</taxon>
    </lineage>
</organism>
<proteinExistence type="predicted"/>